<dbReference type="SUPFAM" id="SSF52047">
    <property type="entry name" value="RNI-like"/>
    <property type="match status" value="1"/>
</dbReference>
<keyword evidence="2" id="KW-0433">Leucine-rich repeat</keyword>
<dbReference type="PANTHER" id="PTHR24113">
    <property type="entry name" value="RAN GTPASE-ACTIVATING PROTEIN 1"/>
    <property type="match status" value="1"/>
</dbReference>
<organism evidence="4 5">
    <name type="scientific">Fragilariopsis cylindrus CCMP1102</name>
    <dbReference type="NCBI Taxonomy" id="635003"/>
    <lineage>
        <taxon>Eukaryota</taxon>
        <taxon>Sar</taxon>
        <taxon>Stramenopiles</taxon>
        <taxon>Ochrophyta</taxon>
        <taxon>Bacillariophyta</taxon>
        <taxon>Bacillariophyceae</taxon>
        <taxon>Bacillariophycidae</taxon>
        <taxon>Bacillariales</taxon>
        <taxon>Bacillariaceae</taxon>
        <taxon>Fragilariopsis</taxon>
    </lineage>
</organism>
<dbReference type="AlphaFoldDB" id="A0A1E7FVW1"/>
<dbReference type="GO" id="GO:0031267">
    <property type="term" value="F:small GTPase binding"/>
    <property type="evidence" value="ECO:0007669"/>
    <property type="project" value="TreeGrafter"/>
</dbReference>
<dbReference type="GO" id="GO:0005096">
    <property type="term" value="F:GTPase activator activity"/>
    <property type="evidence" value="ECO:0007669"/>
    <property type="project" value="UniProtKB-KW"/>
</dbReference>
<keyword evidence="1" id="KW-0343">GTPase activation</keyword>
<keyword evidence="5" id="KW-1185">Reference proteome</keyword>
<dbReference type="GO" id="GO:0005829">
    <property type="term" value="C:cytosol"/>
    <property type="evidence" value="ECO:0007669"/>
    <property type="project" value="TreeGrafter"/>
</dbReference>
<gene>
    <name evidence="4" type="ORF">FRACYDRAFT_232409</name>
</gene>
<dbReference type="Pfam" id="PF13516">
    <property type="entry name" value="LRR_6"/>
    <property type="match status" value="3"/>
</dbReference>
<dbReference type="Proteomes" id="UP000095751">
    <property type="component" value="Unassembled WGS sequence"/>
</dbReference>
<evidence type="ECO:0000256" key="1">
    <source>
        <dbReference type="ARBA" id="ARBA00022468"/>
    </source>
</evidence>
<dbReference type="KEGG" id="fcy:FRACYDRAFT_232409"/>
<accession>A0A1E7FVW1</accession>
<dbReference type="PANTHER" id="PTHR24113:SF12">
    <property type="entry name" value="RAN GTPASE-ACTIVATING PROTEIN 1"/>
    <property type="match status" value="1"/>
</dbReference>
<dbReference type="GO" id="GO:0005634">
    <property type="term" value="C:nucleus"/>
    <property type="evidence" value="ECO:0007669"/>
    <property type="project" value="TreeGrafter"/>
</dbReference>
<evidence type="ECO:0000313" key="5">
    <source>
        <dbReference type="Proteomes" id="UP000095751"/>
    </source>
</evidence>
<dbReference type="InParanoid" id="A0A1E7FVW1"/>
<dbReference type="EMBL" id="KV784353">
    <property type="protein sequence ID" value="OEU22255.1"/>
    <property type="molecule type" value="Genomic_DNA"/>
</dbReference>
<evidence type="ECO:0000313" key="4">
    <source>
        <dbReference type="EMBL" id="OEU22255.1"/>
    </source>
</evidence>
<evidence type="ECO:0000256" key="2">
    <source>
        <dbReference type="ARBA" id="ARBA00022614"/>
    </source>
</evidence>
<reference evidence="4 5" key="1">
    <citation type="submission" date="2016-09" db="EMBL/GenBank/DDBJ databases">
        <title>Extensive genetic diversity and differential bi-allelic expression allows diatom success in the polar Southern Ocean.</title>
        <authorList>
            <consortium name="DOE Joint Genome Institute"/>
            <person name="Mock T."/>
            <person name="Otillar R.P."/>
            <person name="Strauss J."/>
            <person name="Dupont C."/>
            <person name="Frickenhaus S."/>
            <person name="Maumus F."/>
            <person name="Mcmullan M."/>
            <person name="Sanges R."/>
            <person name="Schmutz J."/>
            <person name="Toseland A."/>
            <person name="Valas R."/>
            <person name="Veluchamy A."/>
            <person name="Ward B.J."/>
            <person name="Allen A."/>
            <person name="Barry K."/>
            <person name="Falciatore A."/>
            <person name="Ferrante M."/>
            <person name="Fortunato A.E."/>
            <person name="Gloeckner G."/>
            <person name="Gruber A."/>
            <person name="Hipkin R."/>
            <person name="Janech M."/>
            <person name="Kroth P."/>
            <person name="Leese F."/>
            <person name="Lindquist E."/>
            <person name="Lyon B.R."/>
            <person name="Martin J."/>
            <person name="Mayer C."/>
            <person name="Parker M."/>
            <person name="Quesneville H."/>
            <person name="Raymond J."/>
            <person name="Uhlig C."/>
            <person name="Valentin K.U."/>
            <person name="Worden A.Z."/>
            <person name="Armbrust E.V."/>
            <person name="Bowler C."/>
            <person name="Green B."/>
            <person name="Moulton V."/>
            <person name="Van Oosterhout C."/>
            <person name="Grigoriev I."/>
        </authorList>
    </citation>
    <scope>NUCLEOTIDE SEQUENCE [LARGE SCALE GENOMIC DNA]</scope>
    <source>
        <strain evidence="4 5">CCMP1102</strain>
    </source>
</reference>
<keyword evidence="3" id="KW-0677">Repeat</keyword>
<proteinExistence type="predicted"/>
<dbReference type="InterPro" id="IPR001611">
    <property type="entry name" value="Leu-rich_rpt"/>
</dbReference>
<protein>
    <submittedName>
        <fullName evidence="4">RNI-like protein</fullName>
    </submittedName>
</protein>
<name>A0A1E7FVW1_9STRA</name>
<dbReference type="OrthoDB" id="45721at2759"/>
<dbReference type="GO" id="GO:0006913">
    <property type="term" value="P:nucleocytoplasmic transport"/>
    <property type="evidence" value="ECO:0007669"/>
    <property type="project" value="TreeGrafter"/>
</dbReference>
<dbReference type="GO" id="GO:0048471">
    <property type="term" value="C:perinuclear region of cytoplasm"/>
    <property type="evidence" value="ECO:0007669"/>
    <property type="project" value="TreeGrafter"/>
</dbReference>
<dbReference type="SMART" id="SM00368">
    <property type="entry name" value="LRR_RI"/>
    <property type="match status" value="7"/>
</dbReference>
<sequence length="317" mass="34574">MSEEKQNELYVNKECLNGLEILKEHNLINLCPTNDADADVDAKDIFSSFTSSTDKKTTKYPSVELVSSWSSNSKIQFDSDGCVTSLDFGGKRLHKGLPCDPQVFGDQYFSRLRTLSLAGTDLPIKDIMAILPFIQVHIECLFLGGNALGVIGAEQISTWLPKATSLVKLDLRYNDINAAGITVISRSLVGTNVQYLYLEGNIIGDEGCTAMVDFLLKKEENSQIREIFLGANQIQSSGAASLASLLHVNKNISKIYLEGNNIGANGAAAFCEVLEKLNGDTGLRNLYVDNNNIGKELSNKLATLLKSETTIQDPLDV</sequence>
<evidence type="ECO:0000256" key="3">
    <source>
        <dbReference type="ARBA" id="ARBA00022737"/>
    </source>
</evidence>
<dbReference type="Gene3D" id="3.80.10.10">
    <property type="entry name" value="Ribonuclease Inhibitor"/>
    <property type="match status" value="1"/>
</dbReference>
<dbReference type="InterPro" id="IPR032675">
    <property type="entry name" value="LRR_dom_sf"/>
</dbReference>
<dbReference type="InterPro" id="IPR027038">
    <property type="entry name" value="RanGap"/>
</dbReference>